<dbReference type="EMBL" id="JPKZ01002962">
    <property type="protein sequence ID" value="KHN74165.1"/>
    <property type="molecule type" value="Genomic_DNA"/>
</dbReference>
<keyword evidence="3" id="KW-1185">Reference proteome</keyword>
<name>A0A0B2UZ71_TOXCA</name>
<gene>
    <name evidence="2" type="primary">Triobp</name>
    <name evidence="2" type="ORF">Tcan_10839</name>
</gene>
<reference evidence="2 3" key="1">
    <citation type="submission" date="2014-11" db="EMBL/GenBank/DDBJ databases">
        <title>Genetic blueprint of the zoonotic pathogen Toxocara canis.</title>
        <authorList>
            <person name="Zhu X.-Q."/>
            <person name="Korhonen P.K."/>
            <person name="Cai H."/>
            <person name="Young N.D."/>
            <person name="Nejsum P."/>
            <person name="von Samson-Himmelstjerna G."/>
            <person name="Boag P.R."/>
            <person name="Tan P."/>
            <person name="Li Q."/>
            <person name="Min J."/>
            <person name="Yang Y."/>
            <person name="Wang X."/>
            <person name="Fang X."/>
            <person name="Hall R.S."/>
            <person name="Hofmann A."/>
            <person name="Sternberg P.W."/>
            <person name="Jex A.R."/>
            <person name="Gasser R.B."/>
        </authorList>
    </citation>
    <scope>NUCLEOTIDE SEQUENCE [LARGE SCALE GENOMIC DNA]</scope>
    <source>
        <strain evidence="2">PN_DK_2014</strain>
    </source>
</reference>
<proteinExistence type="predicted"/>
<dbReference type="GO" id="GO:0015629">
    <property type="term" value="C:actin cytoskeleton"/>
    <property type="evidence" value="ECO:0007669"/>
    <property type="project" value="TreeGrafter"/>
</dbReference>
<accession>A0A0B2UZ71</accession>
<organism evidence="2 3">
    <name type="scientific">Toxocara canis</name>
    <name type="common">Canine roundworm</name>
    <dbReference type="NCBI Taxonomy" id="6265"/>
    <lineage>
        <taxon>Eukaryota</taxon>
        <taxon>Metazoa</taxon>
        <taxon>Ecdysozoa</taxon>
        <taxon>Nematoda</taxon>
        <taxon>Chromadorea</taxon>
        <taxon>Rhabditida</taxon>
        <taxon>Spirurina</taxon>
        <taxon>Ascaridomorpha</taxon>
        <taxon>Ascaridoidea</taxon>
        <taxon>Toxocaridae</taxon>
        <taxon>Toxocara</taxon>
    </lineage>
</organism>
<dbReference type="PANTHER" id="PTHR17271:SF1">
    <property type="entry name" value="PROTEIN OUTSPREAD"/>
    <property type="match status" value="1"/>
</dbReference>
<dbReference type="SUPFAM" id="SSF50729">
    <property type="entry name" value="PH domain-like"/>
    <property type="match status" value="1"/>
</dbReference>
<dbReference type="STRING" id="6265.A0A0B2UZ71"/>
<protein>
    <submittedName>
        <fullName evidence="2">TRIO and F-actin-binding protein</fullName>
    </submittedName>
</protein>
<evidence type="ECO:0000313" key="2">
    <source>
        <dbReference type="EMBL" id="KHN74165.1"/>
    </source>
</evidence>
<comment type="caution">
    <text evidence="2">The sequence shown here is derived from an EMBL/GenBank/DDBJ whole genome shotgun (WGS) entry which is preliminary data.</text>
</comment>
<dbReference type="InterPro" id="IPR011993">
    <property type="entry name" value="PH-like_dom_sf"/>
</dbReference>
<dbReference type="Proteomes" id="UP000031036">
    <property type="component" value="Unassembled WGS sequence"/>
</dbReference>
<dbReference type="AlphaFoldDB" id="A0A0B2UZ71"/>
<sequence length="127" mass="14121">PFNIDTSNTHTLRKGWLMLRGKSESEWIKHWVVLAGLSLKLYKDVWAEDSSEPLLSIDLTECENVYPSASARNYGIEIKARLEFIALICAHSLGTNAEARFFGARSPLTSAPSFIQASRQVSFSCGV</sequence>
<feature type="non-terminal residue" evidence="2">
    <location>
        <position position="1"/>
    </location>
</feature>
<feature type="domain" description="PH" evidence="1">
    <location>
        <begin position="10"/>
        <end position="123"/>
    </location>
</feature>
<dbReference type="InterPro" id="IPR001849">
    <property type="entry name" value="PH_domain"/>
</dbReference>
<evidence type="ECO:0000313" key="3">
    <source>
        <dbReference type="Proteomes" id="UP000031036"/>
    </source>
</evidence>
<dbReference type="GO" id="GO:0051015">
    <property type="term" value="F:actin filament binding"/>
    <property type="evidence" value="ECO:0007669"/>
    <property type="project" value="TreeGrafter"/>
</dbReference>
<evidence type="ECO:0000259" key="1">
    <source>
        <dbReference type="PROSITE" id="PS50003"/>
    </source>
</evidence>
<dbReference type="PANTHER" id="PTHR17271">
    <property type="entry name" value="PLECKSTRIN HOMOLOGY PH DOMAIN-CONTAINING PROTEIN"/>
    <property type="match status" value="1"/>
</dbReference>
<dbReference type="InterPro" id="IPR052223">
    <property type="entry name" value="Actin_Cytoskeleton_Reg"/>
</dbReference>
<dbReference type="Pfam" id="PF00169">
    <property type="entry name" value="PH"/>
    <property type="match status" value="1"/>
</dbReference>
<dbReference type="PROSITE" id="PS50003">
    <property type="entry name" value="PH_DOMAIN"/>
    <property type="match status" value="1"/>
</dbReference>
<dbReference type="Gene3D" id="2.30.29.30">
    <property type="entry name" value="Pleckstrin-homology domain (PH domain)/Phosphotyrosine-binding domain (PTB)"/>
    <property type="match status" value="1"/>
</dbReference>
<dbReference type="OrthoDB" id="9942268at2759"/>